<organism evidence="4 5">
    <name type="scientific">Acetobacter vaccinii</name>
    <dbReference type="NCBI Taxonomy" id="2592655"/>
    <lineage>
        <taxon>Bacteria</taxon>
        <taxon>Pseudomonadati</taxon>
        <taxon>Pseudomonadota</taxon>
        <taxon>Alphaproteobacteria</taxon>
        <taxon>Acetobacterales</taxon>
        <taxon>Acetobacteraceae</taxon>
        <taxon>Acetobacter</taxon>
    </lineage>
</organism>
<keyword evidence="4" id="KW-0614">Plasmid</keyword>
<gene>
    <name evidence="4" type="ORF">FLP30_13465</name>
</gene>
<feature type="region of interest" description="Disordered" evidence="1">
    <location>
        <begin position="155"/>
        <end position="187"/>
    </location>
</feature>
<evidence type="ECO:0000313" key="4">
    <source>
        <dbReference type="EMBL" id="QEO18869.1"/>
    </source>
</evidence>
<sequence>MTRVAQCLTTAALCAALAGCAQQPAASTSHIQGAAFRDASALTVYIADILANSMDARRSTIQLMPYDGPDPDHTQILLTDTLRERGFAISPEGMAYPGAHTLRYAVNPVGQDLVLELDVDDAQATCLYGHASEGALQRRGSCTLRNGAQLSLRIPSGGPVLQPAPAPAGQAGTGPASSTPVSSPAAPPLAETWTLIEGQSVRDQMIAWGDRAGWRVIWPRDLNWMIPAMTSFTGDYQKVMTDIIRTISDEGKSIRAEFHAPNRTLVVTNPGGHDQ</sequence>
<proteinExistence type="predicted"/>
<dbReference type="RefSeq" id="WP_149280523.1">
    <property type="nucleotide sequence ID" value="NZ_CP043507.1"/>
</dbReference>
<evidence type="ECO:0000256" key="2">
    <source>
        <dbReference type="SAM" id="SignalP"/>
    </source>
</evidence>
<evidence type="ECO:0000313" key="5">
    <source>
        <dbReference type="Proteomes" id="UP000324536"/>
    </source>
</evidence>
<feature type="compositionally biased region" description="Low complexity" evidence="1">
    <location>
        <begin position="157"/>
        <end position="187"/>
    </location>
</feature>
<accession>A0A5C1YU01</accession>
<keyword evidence="5" id="KW-1185">Reference proteome</keyword>
<dbReference type="AlphaFoldDB" id="A0A5C1YU01"/>
<feature type="domain" description="Toxin co-regulated pilus biosynthesis protein Q C-terminal" evidence="3">
    <location>
        <begin position="192"/>
        <end position="269"/>
    </location>
</feature>
<dbReference type="PROSITE" id="PS51257">
    <property type="entry name" value="PROKAR_LIPOPROTEIN"/>
    <property type="match status" value="1"/>
</dbReference>
<protein>
    <submittedName>
        <fullName evidence="4">Pilus assembly protein PilL</fullName>
    </submittedName>
</protein>
<evidence type="ECO:0000259" key="3">
    <source>
        <dbReference type="Pfam" id="PF10671"/>
    </source>
</evidence>
<evidence type="ECO:0000256" key="1">
    <source>
        <dbReference type="SAM" id="MobiDB-lite"/>
    </source>
</evidence>
<feature type="chain" id="PRO_5022841826" evidence="2">
    <location>
        <begin position="22"/>
        <end position="275"/>
    </location>
</feature>
<name>A0A5C1YU01_9PROT</name>
<dbReference type="InterPro" id="IPR018927">
    <property type="entry name" value="Pilus_synth_Q_C"/>
</dbReference>
<dbReference type="Proteomes" id="UP000324536">
    <property type="component" value="Plasmid unnamed1"/>
</dbReference>
<dbReference type="OrthoDB" id="7865918at2"/>
<dbReference type="KEGG" id="acek:FLP30_13465"/>
<reference evidence="4 5" key="1">
    <citation type="submission" date="2019-09" db="EMBL/GenBank/DDBJ databases">
        <title>Genome sequencing of strain KACC 21233.</title>
        <authorList>
            <person name="Heo J."/>
            <person name="Kim S.-J."/>
            <person name="Kim J.-S."/>
            <person name="Hong S.-B."/>
            <person name="Kwon S.-W."/>
        </authorList>
    </citation>
    <scope>NUCLEOTIDE SEQUENCE [LARGE SCALE GENOMIC DNA]</scope>
    <source>
        <strain evidence="4 5">KACC 21233</strain>
        <plasmid evidence="4 5">unnamed1</plasmid>
    </source>
</reference>
<dbReference type="EMBL" id="CP043507">
    <property type="protein sequence ID" value="QEO18869.1"/>
    <property type="molecule type" value="Genomic_DNA"/>
</dbReference>
<feature type="signal peptide" evidence="2">
    <location>
        <begin position="1"/>
        <end position="21"/>
    </location>
</feature>
<keyword evidence="2" id="KW-0732">Signal</keyword>
<geneLocation type="plasmid" evidence="4">
    <name>unnamed1</name>
</geneLocation>
<dbReference type="Pfam" id="PF10671">
    <property type="entry name" value="TcpQ"/>
    <property type="match status" value="1"/>
</dbReference>